<reference evidence="21" key="1">
    <citation type="submission" date="2023-08" db="EMBL/GenBank/DDBJ databases">
        <title>Pelteobagrus vachellii genome.</title>
        <authorList>
            <person name="Liu H."/>
        </authorList>
    </citation>
    <scope>NUCLEOTIDE SEQUENCE</scope>
    <source>
        <strain evidence="21">PRFRI_2022a</strain>
        <tissue evidence="21">Muscle</tissue>
    </source>
</reference>
<evidence type="ECO:0000256" key="13">
    <source>
        <dbReference type="ARBA" id="ARBA00023163"/>
    </source>
</evidence>
<dbReference type="Pfam" id="PF00164">
    <property type="entry name" value="Ribosom_S12_S23"/>
    <property type="match status" value="1"/>
</dbReference>
<evidence type="ECO:0000259" key="20">
    <source>
        <dbReference type="PROSITE" id="PS50888"/>
    </source>
</evidence>
<evidence type="ECO:0000313" key="21">
    <source>
        <dbReference type="EMBL" id="KAK2827223.1"/>
    </source>
</evidence>
<dbReference type="PROSITE" id="PS50112">
    <property type="entry name" value="PAS"/>
    <property type="match status" value="1"/>
</dbReference>
<dbReference type="GO" id="GO:0003735">
    <property type="term" value="F:structural constituent of ribosome"/>
    <property type="evidence" value="ECO:0007669"/>
    <property type="project" value="InterPro"/>
</dbReference>
<keyword evidence="7" id="KW-0809">Transit peptide</keyword>
<dbReference type="CDD" id="cd00130">
    <property type="entry name" value="PAS"/>
    <property type="match status" value="1"/>
</dbReference>
<gene>
    <name evidence="21" type="ORF">Q7C36_018149</name>
</gene>
<dbReference type="Proteomes" id="UP001187315">
    <property type="component" value="Unassembled WGS sequence"/>
</dbReference>
<evidence type="ECO:0000259" key="19">
    <source>
        <dbReference type="PROSITE" id="PS50112"/>
    </source>
</evidence>
<dbReference type="InterPro" id="IPR056192">
    <property type="entry name" value="bHLH_NPAS4"/>
</dbReference>
<sequence>MYRSTKGASKARRDQINAEIRKLKDLLPISDADKARLSYLHIMSLACMYTRKSVFFSQDISTAGIQDVSPSFVSIPELSELMNTLPGFLLLVTSEGKLLYLSDNVTEHLGHSMVDLVSQSDSVYDIIDPADHFVMRSNLVAVTPPDTERLFRCRFNTSKFVRRQGSGNKVTLVRTRCLPLPYHTSSYWTSNAVWVCFCSPLELQASNLASTRNPLPTPPAEQAFQLTSFHSQHSHDMKIQTAQECVSVYLGYDVDSLRSRSWYSLLHPRDLSHASSQHCALLREGGQKQVEMVVQVEAADHSWVWLYMVLQLQSGEHPIACQNYVISESEAWSVRQQLNSEQNQLDLLYQEGLAQQFSHPLSSPEQVFTPSSSGLSAQSFDFSFSVSGRSSSEELPSTSTLHTGLPLGSGSCPNFPLDENDFSQQHGSQQLCLPDSTKFSTRSDPTPHSPLTVMTNMAFPATQTPVPLAPLSNLCVSKPHSIGESPPYTPRLGGGHFIFGEDFFKPDLSSTVTQTLHSANHSTDIGVTLSAQHCSRALYEKLPPTPDSTMNDECALMTLPEIRGPLYVDVPHSIHHGPPEGLLTPEASPTEQRCPGFFSQQANDEREKIEISLLAQYLSSVAECFWKNHSSPIIPEQNSKPLTTDFPPTMCCEDYHSSLDHNEKEEKIANPLPASYFSSPSPCPHPHSSTEHTPPDQVSTCSSGYIQEEAVFGVQHLCSVQSTHCTSTVGGRSLESGAQSEGRASTESIMDDEITLSASPQSTPAPENDPTPGLPCDQSLLEELVNMEPMFEAAASINPALRQQPELYQLSFQESPQHFYQGYFNTPTKIIRSLISMALLGNLRPMLSSILQASQCVFPWSGPLLSRTMATLNQMHRQGKPSPPPKKLGATFGRPQLKAVVLKTMIRKPKKPNSANRKCARVRLSNGKEAVVFIPGEGHNLQEHNVVLVQGGRTQDLPGVKLTVVRGKYDCAHVVKKKH</sequence>
<evidence type="ECO:0000256" key="10">
    <source>
        <dbReference type="ARBA" id="ARBA00023125"/>
    </source>
</evidence>
<dbReference type="EMBL" id="JAVHJS010000019">
    <property type="protein sequence ID" value="KAK2827223.1"/>
    <property type="molecule type" value="Genomic_DNA"/>
</dbReference>
<evidence type="ECO:0000256" key="7">
    <source>
        <dbReference type="ARBA" id="ARBA00022946"/>
    </source>
</evidence>
<evidence type="ECO:0000256" key="9">
    <source>
        <dbReference type="ARBA" id="ARBA00023015"/>
    </source>
</evidence>
<dbReference type="InterPro" id="IPR035965">
    <property type="entry name" value="PAS-like_dom_sf"/>
</dbReference>
<keyword evidence="5" id="KW-0221">Differentiation</keyword>
<dbReference type="InterPro" id="IPR011598">
    <property type="entry name" value="bHLH_dom"/>
</dbReference>
<dbReference type="Gene3D" id="2.40.50.140">
    <property type="entry name" value="Nucleic acid-binding proteins"/>
    <property type="match status" value="1"/>
</dbReference>
<dbReference type="FunFam" id="2.40.50.140:FF:000115">
    <property type="entry name" value="28S ribosomal protein S12, mitochondrial"/>
    <property type="match status" value="1"/>
</dbReference>
<proteinExistence type="inferred from homology"/>
<dbReference type="GO" id="GO:0005763">
    <property type="term" value="C:mitochondrial small ribosomal subunit"/>
    <property type="evidence" value="ECO:0007669"/>
    <property type="project" value="UniProtKB-ARBA"/>
</dbReference>
<dbReference type="Pfam" id="PF23183">
    <property type="entry name" value="bHLH_NPAS4"/>
    <property type="match status" value="1"/>
</dbReference>
<dbReference type="CDD" id="cd19697">
    <property type="entry name" value="bHLH-PAS_NPAS4_PASD10"/>
    <property type="match status" value="1"/>
</dbReference>
<dbReference type="GO" id="GO:0006412">
    <property type="term" value="P:translation"/>
    <property type="evidence" value="ECO:0007669"/>
    <property type="project" value="InterPro"/>
</dbReference>
<feature type="region of interest" description="Disordered" evidence="18">
    <location>
        <begin position="672"/>
        <end position="701"/>
    </location>
</feature>
<accession>A0AA88M209</accession>
<comment type="similarity">
    <text evidence="3">Belongs to the universal ribosomal protein uS12 family.</text>
</comment>
<dbReference type="AlphaFoldDB" id="A0AA88M209"/>
<dbReference type="SUPFAM" id="SSF50249">
    <property type="entry name" value="Nucleic acid-binding proteins"/>
    <property type="match status" value="1"/>
</dbReference>
<evidence type="ECO:0000256" key="18">
    <source>
        <dbReference type="SAM" id="MobiDB-lite"/>
    </source>
</evidence>
<dbReference type="PROSITE" id="PS00055">
    <property type="entry name" value="RIBOSOMAL_S12"/>
    <property type="match status" value="1"/>
</dbReference>
<keyword evidence="11" id="KW-0496">Mitochondrion</keyword>
<dbReference type="CDD" id="cd03368">
    <property type="entry name" value="Ribosomal_S12"/>
    <property type="match status" value="1"/>
</dbReference>
<organism evidence="21 22">
    <name type="scientific">Tachysurus vachellii</name>
    <name type="common">Darkbarbel catfish</name>
    <name type="synonym">Pelteobagrus vachellii</name>
    <dbReference type="NCBI Taxonomy" id="175792"/>
    <lineage>
        <taxon>Eukaryota</taxon>
        <taxon>Metazoa</taxon>
        <taxon>Chordata</taxon>
        <taxon>Craniata</taxon>
        <taxon>Vertebrata</taxon>
        <taxon>Euteleostomi</taxon>
        <taxon>Actinopterygii</taxon>
        <taxon>Neopterygii</taxon>
        <taxon>Teleostei</taxon>
        <taxon>Ostariophysi</taxon>
        <taxon>Siluriformes</taxon>
        <taxon>Bagridae</taxon>
        <taxon>Tachysurus</taxon>
    </lineage>
</organism>
<evidence type="ECO:0000256" key="4">
    <source>
        <dbReference type="ARBA" id="ARBA00022737"/>
    </source>
</evidence>
<evidence type="ECO:0000256" key="12">
    <source>
        <dbReference type="ARBA" id="ARBA00023159"/>
    </source>
</evidence>
<keyword evidence="6" id="KW-0524">Neurogenesis</keyword>
<evidence type="ECO:0000256" key="3">
    <source>
        <dbReference type="ARBA" id="ARBA00005657"/>
    </source>
</evidence>
<dbReference type="GO" id="GO:0005634">
    <property type="term" value="C:nucleus"/>
    <property type="evidence" value="ECO:0007669"/>
    <property type="project" value="UniProtKB-SubCell"/>
</dbReference>
<keyword evidence="10" id="KW-0238">DNA-binding</keyword>
<dbReference type="GO" id="GO:0048513">
    <property type="term" value="P:animal organ development"/>
    <property type="evidence" value="ECO:0007669"/>
    <property type="project" value="UniProtKB-ARBA"/>
</dbReference>
<feature type="region of interest" description="Disordered" evidence="18">
    <location>
        <begin position="727"/>
        <end position="777"/>
    </location>
</feature>
<dbReference type="NCBIfam" id="TIGR00981">
    <property type="entry name" value="rpsL_bact"/>
    <property type="match status" value="1"/>
</dbReference>
<feature type="compositionally biased region" description="Polar residues" evidence="18">
    <location>
        <begin position="756"/>
        <end position="765"/>
    </location>
</feature>
<dbReference type="Pfam" id="PF14598">
    <property type="entry name" value="PAS_11"/>
    <property type="match status" value="1"/>
</dbReference>
<keyword evidence="15" id="KW-0687">Ribonucleoprotein</keyword>
<dbReference type="GO" id="GO:0000977">
    <property type="term" value="F:RNA polymerase II transcription regulatory region sequence-specific DNA binding"/>
    <property type="evidence" value="ECO:0007669"/>
    <property type="project" value="TreeGrafter"/>
</dbReference>
<dbReference type="PANTHER" id="PTHR23043">
    <property type="entry name" value="HYPOXIA-INDUCIBLE FACTOR 1 ALPHA"/>
    <property type="match status" value="1"/>
</dbReference>
<dbReference type="PROSITE" id="PS50888">
    <property type="entry name" value="BHLH"/>
    <property type="match status" value="1"/>
</dbReference>
<feature type="domain" description="BHLH" evidence="20">
    <location>
        <begin position="1"/>
        <end position="53"/>
    </location>
</feature>
<dbReference type="SMART" id="SM00091">
    <property type="entry name" value="PAS"/>
    <property type="match status" value="2"/>
</dbReference>
<evidence type="ECO:0000256" key="8">
    <source>
        <dbReference type="ARBA" id="ARBA00022980"/>
    </source>
</evidence>
<evidence type="ECO:0000256" key="15">
    <source>
        <dbReference type="ARBA" id="ARBA00023274"/>
    </source>
</evidence>
<dbReference type="InterPro" id="IPR006032">
    <property type="entry name" value="Ribosomal_uS12"/>
</dbReference>
<keyword evidence="14" id="KW-0539">Nucleus</keyword>
<evidence type="ECO:0000256" key="6">
    <source>
        <dbReference type="ARBA" id="ARBA00022902"/>
    </source>
</evidence>
<comment type="caution">
    <text evidence="21">The sequence shown here is derived from an EMBL/GenBank/DDBJ whole genome shotgun (WGS) entry which is preliminary data.</text>
</comment>
<comment type="subcellular location">
    <subcellularLocation>
        <location evidence="2">Mitochondrion</location>
    </subcellularLocation>
    <subcellularLocation>
        <location evidence="1">Nucleus</location>
    </subcellularLocation>
</comment>
<evidence type="ECO:0000313" key="22">
    <source>
        <dbReference type="Proteomes" id="UP001187315"/>
    </source>
</evidence>
<dbReference type="SUPFAM" id="SSF55785">
    <property type="entry name" value="PYP-like sensor domain (PAS domain)"/>
    <property type="match status" value="2"/>
</dbReference>
<feature type="compositionally biased region" description="Polar residues" evidence="18">
    <location>
        <begin position="727"/>
        <end position="748"/>
    </location>
</feature>
<evidence type="ECO:0000256" key="14">
    <source>
        <dbReference type="ARBA" id="ARBA00023242"/>
    </source>
</evidence>
<dbReference type="GO" id="GO:0000981">
    <property type="term" value="F:DNA-binding transcription factor activity, RNA polymerase II-specific"/>
    <property type="evidence" value="ECO:0007669"/>
    <property type="project" value="TreeGrafter"/>
</dbReference>
<dbReference type="GO" id="GO:0007399">
    <property type="term" value="P:nervous system development"/>
    <property type="evidence" value="ECO:0007669"/>
    <property type="project" value="UniProtKB-KW"/>
</dbReference>
<dbReference type="GO" id="GO:0046983">
    <property type="term" value="F:protein dimerization activity"/>
    <property type="evidence" value="ECO:0007669"/>
    <property type="project" value="InterPro"/>
</dbReference>
<keyword evidence="22" id="KW-1185">Reference proteome</keyword>
<dbReference type="InterPro" id="IPR005679">
    <property type="entry name" value="Ribosomal_uS12_bac"/>
</dbReference>
<evidence type="ECO:0000256" key="2">
    <source>
        <dbReference type="ARBA" id="ARBA00004173"/>
    </source>
</evidence>
<dbReference type="PANTHER" id="PTHR23043:SF24">
    <property type="entry name" value="NEURONAL PAS DOMAIN-CONTAINING PROTEIN 4"/>
    <property type="match status" value="1"/>
</dbReference>
<keyword evidence="9" id="KW-0805">Transcription regulation</keyword>
<evidence type="ECO:0000256" key="16">
    <source>
        <dbReference type="ARBA" id="ARBA00035248"/>
    </source>
</evidence>
<name>A0AA88M209_TACVA</name>
<keyword evidence="12" id="KW-0010">Activator</keyword>
<dbReference type="InterPro" id="IPR000014">
    <property type="entry name" value="PAS"/>
</dbReference>
<dbReference type="InterPro" id="IPR012340">
    <property type="entry name" value="NA-bd_OB-fold"/>
</dbReference>
<dbReference type="Gene3D" id="3.30.450.20">
    <property type="entry name" value="PAS domain"/>
    <property type="match status" value="2"/>
</dbReference>
<keyword evidence="13" id="KW-0804">Transcription</keyword>
<keyword evidence="8" id="KW-0689">Ribosomal protein</keyword>
<dbReference type="GO" id="GO:0030154">
    <property type="term" value="P:cell differentiation"/>
    <property type="evidence" value="ECO:0007669"/>
    <property type="project" value="UniProtKB-KW"/>
</dbReference>
<evidence type="ECO:0000256" key="5">
    <source>
        <dbReference type="ARBA" id="ARBA00022782"/>
    </source>
</evidence>
<evidence type="ECO:0000256" key="11">
    <source>
        <dbReference type="ARBA" id="ARBA00023128"/>
    </source>
</evidence>
<evidence type="ECO:0000256" key="17">
    <source>
        <dbReference type="ARBA" id="ARBA00083933"/>
    </source>
</evidence>
<protein>
    <recommendedName>
        <fullName evidence="16">Small ribosomal subunit protein uS12m</fullName>
    </recommendedName>
    <alternativeName>
        <fullName evidence="17">28S ribosomal protein S12, mitochondrial</fullName>
    </alternativeName>
</protein>
<feature type="domain" description="PAS" evidence="19">
    <location>
        <begin position="74"/>
        <end position="139"/>
    </location>
</feature>
<keyword evidence="4" id="KW-0677">Repeat</keyword>
<dbReference type="PRINTS" id="PR01034">
    <property type="entry name" value="RIBOSOMALS12"/>
</dbReference>
<evidence type="ECO:0000256" key="1">
    <source>
        <dbReference type="ARBA" id="ARBA00004123"/>
    </source>
</evidence>